<evidence type="ECO:0000313" key="2">
    <source>
        <dbReference type="Proteomes" id="UP000250266"/>
    </source>
</evidence>
<protein>
    <submittedName>
        <fullName evidence="1">Putative UPF0613 protein PB24D3.06c</fullName>
    </submittedName>
</protein>
<dbReference type="InterPro" id="IPR013744">
    <property type="entry name" value="SidJ"/>
</dbReference>
<dbReference type="Proteomes" id="UP000250266">
    <property type="component" value="Unassembled WGS sequence"/>
</dbReference>
<dbReference type="Pfam" id="PF08538">
    <property type="entry name" value="DUF1749"/>
    <property type="match status" value="1"/>
</dbReference>
<proteinExistence type="predicted"/>
<dbReference type="SUPFAM" id="SSF53474">
    <property type="entry name" value="alpha/beta-Hydrolases"/>
    <property type="match status" value="1"/>
</dbReference>
<dbReference type="PANTHER" id="PTHR31591">
    <property type="entry name" value="UPF0613 PROTEIN PB24D3.06C"/>
    <property type="match status" value="1"/>
</dbReference>
<accession>A0A8E2ECA4</accession>
<dbReference type="AlphaFoldDB" id="A0A8E2ECA4"/>
<keyword evidence="2" id="KW-1185">Reference proteome</keyword>
<dbReference type="OrthoDB" id="10034502at2759"/>
<evidence type="ECO:0000313" key="1">
    <source>
        <dbReference type="EMBL" id="OCK81337.1"/>
    </source>
</evidence>
<dbReference type="PANTHER" id="PTHR31591:SF1">
    <property type="entry name" value="UPF0613 PROTEIN PB24D3.06C"/>
    <property type="match status" value="1"/>
</dbReference>
<dbReference type="Gene3D" id="3.40.50.1820">
    <property type="entry name" value="alpha/beta hydrolase"/>
    <property type="match status" value="1"/>
</dbReference>
<dbReference type="EMBL" id="KV744924">
    <property type="protein sequence ID" value="OCK81337.1"/>
    <property type="molecule type" value="Genomic_DNA"/>
</dbReference>
<dbReference type="InterPro" id="IPR029058">
    <property type="entry name" value="AB_hydrolase_fold"/>
</dbReference>
<organism evidence="1 2">
    <name type="scientific">Lepidopterella palustris CBS 459.81</name>
    <dbReference type="NCBI Taxonomy" id="1314670"/>
    <lineage>
        <taxon>Eukaryota</taxon>
        <taxon>Fungi</taxon>
        <taxon>Dikarya</taxon>
        <taxon>Ascomycota</taxon>
        <taxon>Pezizomycotina</taxon>
        <taxon>Dothideomycetes</taxon>
        <taxon>Pleosporomycetidae</taxon>
        <taxon>Mytilinidiales</taxon>
        <taxon>Argynnaceae</taxon>
        <taxon>Lepidopterella</taxon>
    </lineage>
</organism>
<name>A0A8E2ECA4_9PEZI</name>
<gene>
    <name evidence="1" type="ORF">K432DRAFT_381391</name>
</gene>
<reference evidence="1 2" key="1">
    <citation type="journal article" date="2016" name="Nat. Commun.">
        <title>Ectomycorrhizal ecology is imprinted in the genome of the dominant symbiotic fungus Cenococcum geophilum.</title>
        <authorList>
            <consortium name="DOE Joint Genome Institute"/>
            <person name="Peter M."/>
            <person name="Kohler A."/>
            <person name="Ohm R.A."/>
            <person name="Kuo A."/>
            <person name="Krutzmann J."/>
            <person name="Morin E."/>
            <person name="Arend M."/>
            <person name="Barry K.W."/>
            <person name="Binder M."/>
            <person name="Choi C."/>
            <person name="Clum A."/>
            <person name="Copeland A."/>
            <person name="Grisel N."/>
            <person name="Haridas S."/>
            <person name="Kipfer T."/>
            <person name="LaButti K."/>
            <person name="Lindquist E."/>
            <person name="Lipzen A."/>
            <person name="Maire R."/>
            <person name="Meier B."/>
            <person name="Mihaltcheva S."/>
            <person name="Molinier V."/>
            <person name="Murat C."/>
            <person name="Poggeler S."/>
            <person name="Quandt C.A."/>
            <person name="Sperisen C."/>
            <person name="Tritt A."/>
            <person name="Tisserant E."/>
            <person name="Crous P.W."/>
            <person name="Henrissat B."/>
            <person name="Nehls U."/>
            <person name="Egli S."/>
            <person name="Spatafora J.W."/>
            <person name="Grigoriev I.V."/>
            <person name="Martin F.M."/>
        </authorList>
    </citation>
    <scope>NUCLEOTIDE SEQUENCE [LARGE SCALE GENOMIC DNA]</scope>
    <source>
        <strain evidence="1 2">CBS 459.81</strain>
    </source>
</reference>
<sequence>MAHPGVLHTYGRKLVAFEHTPSTTTLPDDGRINTLLWIGGLGDGLLTVRYPSTLASRLDPEWRLAEVLLSSSYKGWGTGSLKRDATELALCVSYFKQLRPKTKIVLMGHSTGCQDIMHYLVGEGEASSGGRPTIQGAILQAGISDREALVHHLSPAEYDEGVRFAREMVENGRGRDILPNSTAFALFGAPVTATRWLSLASPDKKGEDDYFSSDLDISQLTTTFGSIKKETPFMFLFSEADQHVPDSVDKMALVTKWTDVIRGNGGVVDSRNGGVVPGASHNLEGDRPEVVTDLIERVKRFLARVESSGFADDPARL</sequence>